<organism evidence="1 2">
    <name type="scientific">Metamycoplasma alkalescens</name>
    <dbReference type="NCBI Taxonomy" id="45363"/>
    <lineage>
        <taxon>Bacteria</taxon>
        <taxon>Bacillati</taxon>
        <taxon>Mycoplasmatota</taxon>
        <taxon>Mycoplasmoidales</taxon>
        <taxon>Metamycoplasmataceae</taxon>
        <taxon>Metamycoplasma</taxon>
    </lineage>
</organism>
<feature type="non-terminal residue" evidence="1">
    <location>
        <position position="46"/>
    </location>
</feature>
<protein>
    <submittedName>
        <fullName evidence="1">Uncharacterized protein</fullName>
    </submittedName>
</protein>
<dbReference type="AlphaFoldDB" id="A0A3B0PIA0"/>
<gene>
    <name evidence="1" type="ORF">NCTC10135_00375</name>
</gene>
<dbReference type="KEGG" id="mala:NCTC10135_00375"/>
<dbReference type="EMBL" id="LS991949">
    <property type="protein sequence ID" value="SYV89871.1"/>
    <property type="molecule type" value="Genomic_DNA"/>
</dbReference>
<evidence type="ECO:0000313" key="2">
    <source>
        <dbReference type="Proteomes" id="UP000259864"/>
    </source>
</evidence>
<name>A0A3B0PIA0_9BACT</name>
<evidence type="ECO:0000313" key="1">
    <source>
        <dbReference type="EMBL" id="SYV89871.1"/>
    </source>
</evidence>
<proteinExistence type="predicted"/>
<accession>A0A3B0PIA0</accession>
<sequence>MDAVIGDLNLNIDNKEYLKRIKIIDQRLSGIDINLGELQENIVSSW</sequence>
<dbReference type="Proteomes" id="UP000259864">
    <property type="component" value="Chromosome 1"/>
</dbReference>
<reference evidence="2" key="1">
    <citation type="submission" date="2018-06" db="EMBL/GenBank/DDBJ databases">
        <authorList>
            <consortium name="Pathogen Informatics"/>
        </authorList>
    </citation>
    <scope>NUCLEOTIDE SEQUENCE [LARGE SCALE GENOMIC DNA]</scope>
    <source>
        <strain evidence="2">NCTC10135</strain>
    </source>
</reference>